<dbReference type="PROSITE" id="PS00227">
    <property type="entry name" value="TUBULIN"/>
    <property type="match status" value="1"/>
</dbReference>
<feature type="domain" description="Tubulin/FtsZ GTPase" evidence="6">
    <location>
        <begin position="2"/>
        <end position="84"/>
    </location>
</feature>
<organism evidence="7 8">
    <name type="scientific">Dibothriocephalus latus</name>
    <name type="common">Fish tapeworm</name>
    <name type="synonym">Diphyllobothrium latum</name>
    <dbReference type="NCBI Taxonomy" id="60516"/>
    <lineage>
        <taxon>Eukaryota</taxon>
        <taxon>Metazoa</taxon>
        <taxon>Spiralia</taxon>
        <taxon>Lophotrochozoa</taxon>
        <taxon>Platyhelminthes</taxon>
        <taxon>Cestoda</taxon>
        <taxon>Eucestoda</taxon>
        <taxon>Diphyllobothriidea</taxon>
        <taxon>Diphyllobothriidae</taxon>
        <taxon>Dibothriocephalus</taxon>
    </lineage>
</organism>
<keyword evidence="2 5" id="KW-0493">Microtubule</keyword>
<comment type="similarity">
    <text evidence="1 5">Belongs to the tubulin family.</text>
</comment>
<dbReference type="PANTHER" id="PTHR11588">
    <property type="entry name" value="TUBULIN"/>
    <property type="match status" value="1"/>
</dbReference>
<dbReference type="Gene3D" id="3.40.50.1440">
    <property type="entry name" value="Tubulin/FtsZ, GTPase domain"/>
    <property type="match status" value="1"/>
</dbReference>
<keyword evidence="4 5" id="KW-0342">GTP-binding</keyword>
<protein>
    <recommendedName>
        <fullName evidence="6">Tubulin/FtsZ GTPase domain-containing protein</fullName>
    </recommendedName>
</protein>
<dbReference type="SUPFAM" id="SSF52490">
    <property type="entry name" value="Tubulin nucleotide-binding domain-like"/>
    <property type="match status" value="1"/>
</dbReference>
<dbReference type="GO" id="GO:0005874">
    <property type="term" value="C:microtubule"/>
    <property type="evidence" value="ECO:0007669"/>
    <property type="project" value="UniProtKB-KW"/>
</dbReference>
<sequence>MLAGSEDAAGNFARGYYTLGCKVVGSLVNCTRRVVEACDQFQGFLNMSSLGGGTGSGLLSMFQERLCTEFAGKRTMQFSLIPSSKLA</sequence>
<dbReference type="Pfam" id="PF00091">
    <property type="entry name" value="Tubulin"/>
    <property type="match status" value="1"/>
</dbReference>
<evidence type="ECO:0000256" key="4">
    <source>
        <dbReference type="ARBA" id="ARBA00023134"/>
    </source>
</evidence>
<proteinExistence type="inferred from homology"/>
<dbReference type="AlphaFoldDB" id="A0A3P7PWA4"/>
<evidence type="ECO:0000313" key="7">
    <source>
        <dbReference type="EMBL" id="VDN22356.1"/>
    </source>
</evidence>
<keyword evidence="8" id="KW-1185">Reference proteome</keyword>
<dbReference type="GO" id="GO:0007017">
    <property type="term" value="P:microtubule-based process"/>
    <property type="evidence" value="ECO:0007669"/>
    <property type="project" value="InterPro"/>
</dbReference>
<evidence type="ECO:0000256" key="3">
    <source>
        <dbReference type="ARBA" id="ARBA00022741"/>
    </source>
</evidence>
<reference evidence="7 8" key="1">
    <citation type="submission" date="2018-11" db="EMBL/GenBank/DDBJ databases">
        <authorList>
            <consortium name="Pathogen Informatics"/>
        </authorList>
    </citation>
    <scope>NUCLEOTIDE SEQUENCE [LARGE SCALE GENOMIC DNA]</scope>
</reference>
<gene>
    <name evidence="7" type="ORF">DILT_LOCUS14038</name>
</gene>
<evidence type="ECO:0000259" key="6">
    <source>
        <dbReference type="Pfam" id="PF00091"/>
    </source>
</evidence>
<dbReference type="OrthoDB" id="6628532at2759"/>
<name>A0A3P7PWA4_DIBLA</name>
<evidence type="ECO:0000256" key="1">
    <source>
        <dbReference type="ARBA" id="ARBA00009636"/>
    </source>
</evidence>
<dbReference type="InterPro" id="IPR003008">
    <property type="entry name" value="Tubulin_FtsZ_GTPase"/>
</dbReference>
<dbReference type="InterPro" id="IPR000217">
    <property type="entry name" value="Tubulin"/>
</dbReference>
<accession>A0A3P7PWA4</accession>
<evidence type="ECO:0000256" key="2">
    <source>
        <dbReference type="ARBA" id="ARBA00022701"/>
    </source>
</evidence>
<evidence type="ECO:0000256" key="5">
    <source>
        <dbReference type="RuleBase" id="RU000352"/>
    </source>
</evidence>
<dbReference type="GO" id="GO:0005525">
    <property type="term" value="F:GTP binding"/>
    <property type="evidence" value="ECO:0007669"/>
    <property type="project" value="UniProtKB-UniRule"/>
</dbReference>
<dbReference type="InterPro" id="IPR036525">
    <property type="entry name" value="Tubulin/FtsZ_GTPase_sf"/>
</dbReference>
<evidence type="ECO:0000313" key="8">
    <source>
        <dbReference type="Proteomes" id="UP000281553"/>
    </source>
</evidence>
<dbReference type="EMBL" id="UYRU01072523">
    <property type="protein sequence ID" value="VDN22356.1"/>
    <property type="molecule type" value="Genomic_DNA"/>
</dbReference>
<feature type="non-terminal residue" evidence="7">
    <location>
        <position position="87"/>
    </location>
</feature>
<dbReference type="PRINTS" id="PR01161">
    <property type="entry name" value="TUBULIN"/>
</dbReference>
<keyword evidence="3 5" id="KW-0547">Nucleotide-binding</keyword>
<dbReference type="InterPro" id="IPR017975">
    <property type="entry name" value="Tubulin_CS"/>
</dbReference>
<dbReference type="Proteomes" id="UP000281553">
    <property type="component" value="Unassembled WGS sequence"/>
</dbReference>